<proteinExistence type="predicted"/>
<organism evidence="1 2">
    <name type="scientific">Escherichia coli (strain ATCC 9637 / CCM 2024 / DSM 1116 / LMG 11080 / NBRC 13500 / NCIMB 8666 / NRRL B-766 / W)</name>
    <dbReference type="NCBI Taxonomy" id="566546"/>
    <lineage>
        <taxon>Bacteria</taxon>
        <taxon>Pseudomonadati</taxon>
        <taxon>Pseudomonadota</taxon>
        <taxon>Gammaproteobacteria</taxon>
        <taxon>Enterobacterales</taxon>
        <taxon>Enterobacteriaceae</taxon>
        <taxon>Escherichia</taxon>
    </lineage>
</organism>
<reference evidence="1 2" key="1">
    <citation type="journal article" date="2011" name="BMC Genomics">
        <title>The genome sequence of E. coli W (ATCC 9637): comparative genome analysis and an improved genome-scale reconstruction of E. coli.</title>
        <authorList>
            <person name="Archer C.T."/>
            <person name="Kim J.F."/>
            <person name="Jeong H."/>
            <person name="Park J.H."/>
            <person name="Vickers C.E."/>
            <person name="Lee S.Y."/>
            <person name="Nielsen L.K."/>
        </authorList>
    </citation>
    <scope>NUCLEOTIDE SEQUENCE [LARGE SCALE GENOMIC DNA]</scope>
    <source>
        <strain evidence="2">ATCC 9637 / CCM 2024 / DSM 1116 / LMG 11080 / NBRC 13500 / NCIMB 8666 / NRRL B-766 / W</strain>
    </source>
</reference>
<dbReference type="KEGG" id="elw:ECW_m3972"/>
<gene>
    <name evidence="1" type="ordered locus">ECW_m3972</name>
</gene>
<name>A0A0H3F1H0_ECOLW</name>
<dbReference type="EMBL" id="CP002185">
    <property type="protein sequence ID" value="ADT77308.1"/>
    <property type="molecule type" value="Genomic_DNA"/>
</dbReference>
<dbReference type="Proteomes" id="UP000008525">
    <property type="component" value="Chromosome"/>
</dbReference>
<sequence>MRGTGSAGANILLVEEAPNSNPHAKYKRGAVTRSPLVRLESELLQVFQNSIKQLQCCNNEFEDKNGDIHQAHTRLLWFRSTAS</sequence>
<evidence type="ECO:0000313" key="1">
    <source>
        <dbReference type="EMBL" id="ADT77308.1"/>
    </source>
</evidence>
<protein>
    <submittedName>
        <fullName evidence="1">Uncharacterized protein</fullName>
    </submittedName>
</protein>
<accession>A0A0H3F1H0</accession>
<evidence type="ECO:0000313" key="2">
    <source>
        <dbReference type="Proteomes" id="UP000008525"/>
    </source>
</evidence>
<dbReference type="AlphaFoldDB" id="A0A0H3F1H0"/>